<proteinExistence type="predicted"/>
<organism evidence="1 2">
    <name type="scientific">Pseudomonas syringae pv. actinidiae</name>
    <dbReference type="NCBI Taxonomy" id="103796"/>
    <lineage>
        <taxon>Bacteria</taxon>
        <taxon>Pseudomonadati</taxon>
        <taxon>Pseudomonadota</taxon>
        <taxon>Gammaproteobacteria</taxon>
        <taxon>Pseudomonadales</taxon>
        <taxon>Pseudomonadaceae</taxon>
        <taxon>Pseudomonas</taxon>
        <taxon>Pseudomonas syringae</taxon>
    </lineage>
</organism>
<protein>
    <submittedName>
        <fullName evidence="1">Uncharacterized protein</fullName>
    </submittedName>
</protein>
<reference evidence="1 2" key="1">
    <citation type="submission" date="2018-04" db="EMBL/GenBank/DDBJ databases">
        <title>Draft genome sequence of Pseudomonas syringae pv. actinidiae biovar 1 strains isolated from kiwifruit in Kagawa prefecture.</title>
        <authorList>
            <person name="Tabuchi M."/>
            <person name="Saito M."/>
            <person name="Fujiwara S."/>
            <person name="Sasa N."/>
            <person name="Akimitsu K."/>
            <person name="Gomi K."/>
            <person name="Konishi-Sugita S."/>
            <person name="Hamano K."/>
            <person name="Kataoka I."/>
        </authorList>
    </citation>
    <scope>NUCLEOTIDE SEQUENCE [LARGE SCALE GENOMIC DNA]</scope>
    <source>
        <strain evidence="1 2">MAFF212206</strain>
    </source>
</reference>
<sequence>MMLSLQSLLVQNHLFPKIRSRTCSDPSCC</sequence>
<evidence type="ECO:0000313" key="1">
    <source>
        <dbReference type="EMBL" id="GBH12639.1"/>
    </source>
</evidence>
<comment type="caution">
    <text evidence="1">The sequence shown here is derived from an EMBL/GenBank/DDBJ whole genome shotgun (WGS) entry which is preliminary data.</text>
</comment>
<dbReference type="AlphaFoldDB" id="A0A2V0QI19"/>
<gene>
    <name evidence="1" type="ORF">KPSA1_06110</name>
</gene>
<dbReference type="Proteomes" id="UP000247480">
    <property type="component" value="Unassembled WGS sequence"/>
</dbReference>
<name>A0A2V0QI19_PSESF</name>
<accession>A0A2V0QI19</accession>
<evidence type="ECO:0000313" key="2">
    <source>
        <dbReference type="Proteomes" id="UP000247480"/>
    </source>
</evidence>
<dbReference type="EMBL" id="BGJZ01000316">
    <property type="protein sequence ID" value="GBH12639.1"/>
    <property type="molecule type" value="Genomic_DNA"/>
</dbReference>